<gene>
    <name evidence="1" type="ORF">EVAR_69372_1</name>
</gene>
<dbReference type="Proteomes" id="UP000299102">
    <property type="component" value="Unassembled WGS sequence"/>
</dbReference>
<comment type="caution">
    <text evidence="1">The sequence shown here is derived from an EMBL/GenBank/DDBJ whole genome shotgun (WGS) entry which is preliminary data.</text>
</comment>
<evidence type="ECO:0000313" key="1">
    <source>
        <dbReference type="EMBL" id="GBP91516.1"/>
    </source>
</evidence>
<dbReference type="AlphaFoldDB" id="A0A4C1ZSQ9"/>
<sequence>MLLSFRIGKDINGIYVTDFDLLMMTDLMTDLGHHVQDFGEIPEEIIVVDEYVDQTLLLGRSNFDKMVRGQCSGNSQSIFKSNVPRCSPRYE</sequence>
<reference evidence="1 2" key="1">
    <citation type="journal article" date="2019" name="Commun. Biol.">
        <title>The bagworm genome reveals a unique fibroin gene that provides high tensile strength.</title>
        <authorList>
            <person name="Kono N."/>
            <person name="Nakamura H."/>
            <person name="Ohtoshi R."/>
            <person name="Tomita M."/>
            <person name="Numata K."/>
            <person name="Arakawa K."/>
        </authorList>
    </citation>
    <scope>NUCLEOTIDE SEQUENCE [LARGE SCALE GENOMIC DNA]</scope>
</reference>
<accession>A0A4C1ZSQ9</accession>
<dbReference type="EMBL" id="BGZK01002177">
    <property type="protein sequence ID" value="GBP91516.1"/>
    <property type="molecule type" value="Genomic_DNA"/>
</dbReference>
<name>A0A4C1ZSQ9_EUMVA</name>
<evidence type="ECO:0000313" key="2">
    <source>
        <dbReference type="Proteomes" id="UP000299102"/>
    </source>
</evidence>
<organism evidence="1 2">
    <name type="scientific">Eumeta variegata</name>
    <name type="common">Bagworm moth</name>
    <name type="synonym">Eumeta japonica</name>
    <dbReference type="NCBI Taxonomy" id="151549"/>
    <lineage>
        <taxon>Eukaryota</taxon>
        <taxon>Metazoa</taxon>
        <taxon>Ecdysozoa</taxon>
        <taxon>Arthropoda</taxon>
        <taxon>Hexapoda</taxon>
        <taxon>Insecta</taxon>
        <taxon>Pterygota</taxon>
        <taxon>Neoptera</taxon>
        <taxon>Endopterygota</taxon>
        <taxon>Lepidoptera</taxon>
        <taxon>Glossata</taxon>
        <taxon>Ditrysia</taxon>
        <taxon>Tineoidea</taxon>
        <taxon>Psychidae</taxon>
        <taxon>Oiketicinae</taxon>
        <taxon>Eumeta</taxon>
    </lineage>
</organism>
<proteinExistence type="predicted"/>
<protein>
    <submittedName>
        <fullName evidence="1">Uncharacterized protein</fullName>
    </submittedName>
</protein>
<keyword evidence="2" id="KW-1185">Reference proteome</keyword>